<dbReference type="InterPro" id="IPR050496">
    <property type="entry name" value="SNF2_RAD54_helicase_repair"/>
</dbReference>
<dbReference type="Gene3D" id="3.40.50.10810">
    <property type="entry name" value="Tandem AAA-ATPase domain"/>
    <property type="match status" value="1"/>
</dbReference>
<dbReference type="GO" id="GO:0005524">
    <property type="term" value="F:ATP binding"/>
    <property type="evidence" value="ECO:0007669"/>
    <property type="project" value="InterPro"/>
</dbReference>
<dbReference type="InterPro" id="IPR036612">
    <property type="entry name" value="KH_dom_type_1_sf"/>
</dbReference>
<dbReference type="PANTHER" id="PTHR45629:SF7">
    <property type="entry name" value="DNA EXCISION REPAIR PROTEIN ERCC-6-RELATED"/>
    <property type="match status" value="1"/>
</dbReference>
<evidence type="ECO:0000313" key="4">
    <source>
        <dbReference type="EMBL" id="AAL79691.1"/>
    </source>
</evidence>
<proteinExistence type="predicted"/>
<dbReference type="AlphaFoldDB" id="A0A5S6RBU4"/>
<dbReference type="Gene3D" id="3.30.310.210">
    <property type="match status" value="1"/>
</dbReference>
<reference evidence="5" key="2">
    <citation type="journal article" date="2008" name="Nucleic Acids Res.">
        <title>The rice annotation project database (RAP-DB): 2008 update.</title>
        <authorList>
            <consortium name="The rice annotation project (RAP)"/>
        </authorList>
    </citation>
    <scope>GENOME REANNOTATION</scope>
    <source>
        <strain evidence="5">cv. Nipponbare</strain>
    </source>
</reference>
<dbReference type="Proteomes" id="UP000000763">
    <property type="component" value="Chromosome 10"/>
</dbReference>
<reference evidence="5" key="1">
    <citation type="journal article" date="2005" name="Nature">
        <title>The map-based sequence of the rice genome.</title>
        <authorList>
            <consortium name="International rice genome sequencing project (IRGSP)"/>
            <person name="Matsumoto T."/>
            <person name="Wu J."/>
            <person name="Kanamori H."/>
            <person name="Katayose Y."/>
            <person name="Fujisawa M."/>
            <person name="Namiki N."/>
            <person name="Mizuno H."/>
            <person name="Yamamoto K."/>
            <person name="Antonio B.A."/>
            <person name="Baba T."/>
            <person name="Sakata K."/>
            <person name="Nagamura Y."/>
            <person name="Aoki H."/>
            <person name="Arikawa K."/>
            <person name="Arita K."/>
            <person name="Bito T."/>
            <person name="Chiden Y."/>
            <person name="Fujitsuka N."/>
            <person name="Fukunaka R."/>
            <person name="Hamada M."/>
            <person name="Harada C."/>
            <person name="Hayashi A."/>
            <person name="Hijishita S."/>
            <person name="Honda M."/>
            <person name="Hosokawa S."/>
            <person name="Ichikawa Y."/>
            <person name="Idonuma A."/>
            <person name="Iijima M."/>
            <person name="Ikeda M."/>
            <person name="Ikeno M."/>
            <person name="Ito K."/>
            <person name="Ito S."/>
            <person name="Ito T."/>
            <person name="Ito Y."/>
            <person name="Ito Y."/>
            <person name="Iwabuchi A."/>
            <person name="Kamiya K."/>
            <person name="Karasawa W."/>
            <person name="Kurita K."/>
            <person name="Katagiri S."/>
            <person name="Kikuta A."/>
            <person name="Kobayashi H."/>
            <person name="Kobayashi N."/>
            <person name="Machita K."/>
            <person name="Maehara T."/>
            <person name="Masukawa M."/>
            <person name="Mizubayashi T."/>
            <person name="Mukai Y."/>
            <person name="Nagasaki H."/>
            <person name="Nagata Y."/>
            <person name="Naito S."/>
            <person name="Nakashima M."/>
            <person name="Nakama Y."/>
            <person name="Nakamichi Y."/>
            <person name="Nakamura M."/>
            <person name="Meguro A."/>
            <person name="Negishi M."/>
            <person name="Ohta I."/>
            <person name="Ohta T."/>
            <person name="Okamoto M."/>
            <person name="Ono N."/>
            <person name="Saji S."/>
            <person name="Sakaguchi M."/>
            <person name="Sakai K."/>
            <person name="Shibata M."/>
            <person name="Shimokawa T."/>
            <person name="Song J."/>
            <person name="Takazaki Y."/>
            <person name="Terasawa K."/>
            <person name="Tsugane M."/>
            <person name="Tsuji K."/>
            <person name="Ueda S."/>
            <person name="Waki K."/>
            <person name="Yamagata H."/>
            <person name="Yamamoto M."/>
            <person name="Yamamoto S."/>
            <person name="Yamane H."/>
            <person name="Yoshiki S."/>
            <person name="Yoshihara R."/>
            <person name="Yukawa K."/>
            <person name="Zhong H."/>
            <person name="Yano M."/>
            <person name="Yuan Q."/>
            <person name="Ouyang S."/>
            <person name="Liu J."/>
            <person name="Jones K.M."/>
            <person name="Gansberger K."/>
            <person name="Moffat K."/>
            <person name="Hill J."/>
            <person name="Bera J."/>
            <person name="Fadrosh D."/>
            <person name="Jin S."/>
            <person name="Johri S."/>
            <person name="Kim M."/>
            <person name="Overton L."/>
            <person name="Reardon M."/>
            <person name="Tsitrin T."/>
            <person name="Vuong H."/>
            <person name="Weaver B."/>
            <person name="Ciecko A."/>
            <person name="Tallon L."/>
            <person name="Jackson J."/>
            <person name="Pai G."/>
            <person name="Aken S.V."/>
            <person name="Utterback T."/>
            <person name="Reidmuller S."/>
            <person name="Feldblyum T."/>
            <person name="Hsiao J."/>
            <person name="Zismann V."/>
            <person name="Iobst S."/>
            <person name="de Vazeille A.R."/>
            <person name="Buell C.R."/>
            <person name="Ying K."/>
            <person name="Li Y."/>
            <person name="Lu T."/>
            <person name="Huang Y."/>
            <person name="Zhao Q."/>
            <person name="Feng Q."/>
            <person name="Zhang L."/>
            <person name="Zhu J."/>
            <person name="Weng Q."/>
            <person name="Mu J."/>
            <person name="Lu Y."/>
            <person name="Fan D."/>
            <person name="Liu Y."/>
            <person name="Guan J."/>
            <person name="Zhang Y."/>
            <person name="Yu S."/>
            <person name="Liu X."/>
            <person name="Zhang Y."/>
            <person name="Hong G."/>
            <person name="Han B."/>
            <person name="Choisne N."/>
            <person name="Demange N."/>
            <person name="Orjeda G."/>
            <person name="Samain S."/>
            <person name="Cattolico L."/>
            <person name="Pelletier E."/>
            <person name="Couloux A."/>
            <person name="Segurens B."/>
            <person name="Wincker P."/>
            <person name="D'Hont A."/>
            <person name="Scarpelli C."/>
            <person name="Weissenbach J."/>
            <person name="Salanoubat M."/>
            <person name="Quetier F."/>
            <person name="Yu Y."/>
            <person name="Kim H.R."/>
            <person name="Rambo T."/>
            <person name="Currie J."/>
            <person name="Collura K."/>
            <person name="Luo M."/>
            <person name="Yang T."/>
            <person name="Ammiraju J.S.S."/>
            <person name="Engler F."/>
            <person name="Soderlund C."/>
            <person name="Wing R.A."/>
            <person name="Palmer L.E."/>
            <person name="de la Bastide M."/>
            <person name="Spiegel L."/>
            <person name="Nascimento L."/>
            <person name="Zutavern T."/>
            <person name="O'Shaughnessy A."/>
            <person name="Dike S."/>
            <person name="Dedhia N."/>
            <person name="Preston R."/>
            <person name="Balija V."/>
            <person name="McCombie W.R."/>
            <person name="Chow T."/>
            <person name="Chen H."/>
            <person name="Chung M."/>
            <person name="Chen C."/>
            <person name="Shaw J."/>
            <person name="Wu H."/>
            <person name="Hsiao K."/>
            <person name="Chao Y."/>
            <person name="Chu M."/>
            <person name="Cheng C."/>
            <person name="Hour A."/>
            <person name="Lee P."/>
            <person name="Lin S."/>
            <person name="Lin Y."/>
            <person name="Liou J."/>
            <person name="Liu S."/>
            <person name="Hsing Y."/>
            <person name="Raghuvanshi S."/>
            <person name="Mohanty A."/>
            <person name="Bharti A.K."/>
            <person name="Gaur A."/>
            <person name="Gupta V."/>
            <person name="Kumar D."/>
            <person name="Ravi V."/>
            <person name="Vij S."/>
            <person name="Kapur A."/>
            <person name="Khurana P."/>
            <person name="Khurana P."/>
            <person name="Khurana J.P."/>
            <person name="Tyagi A.K."/>
            <person name="Gaikwad K."/>
            <person name="Singh A."/>
            <person name="Dalal V."/>
            <person name="Srivastava S."/>
            <person name="Dixit A."/>
            <person name="Pal A.K."/>
            <person name="Ghazi I.A."/>
            <person name="Yadav M."/>
            <person name="Pandit A."/>
            <person name="Bhargava A."/>
            <person name="Sureshbabu K."/>
            <person name="Batra K."/>
            <person name="Sharma T.R."/>
            <person name="Mohapatra T."/>
            <person name="Singh N.K."/>
            <person name="Messing J."/>
            <person name="Nelson A.B."/>
            <person name="Fuks G."/>
            <person name="Kavchok S."/>
            <person name="Keizer G."/>
            <person name="Linton E."/>
            <person name="Llaca V."/>
            <person name="Song R."/>
            <person name="Tanyolac B."/>
            <person name="Young S."/>
            <person name="Ho-Il K."/>
            <person name="Hahn J.H."/>
            <person name="Sangsakoo G."/>
            <person name="Vanavichit A."/>
            <person name="de Mattos Luiz.A.T."/>
            <person name="Zimmer P.D."/>
            <person name="Malone G."/>
            <person name="Dellagostin O."/>
            <person name="de Oliveira A.C."/>
            <person name="Bevan M."/>
            <person name="Bancroft I."/>
            <person name="Minx P."/>
            <person name="Cordum H."/>
            <person name="Wilson R."/>
            <person name="Cheng Z."/>
            <person name="Jin W."/>
            <person name="Jiang J."/>
            <person name="Leong S.A."/>
            <person name="Iwama H."/>
            <person name="Gojobori T."/>
            <person name="Itoh T."/>
            <person name="Niimura Y."/>
            <person name="Fujii Y."/>
            <person name="Habara T."/>
            <person name="Sakai H."/>
            <person name="Sato Y."/>
            <person name="Wilson G."/>
            <person name="Kumar K."/>
            <person name="McCouch S."/>
            <person name="Juretic N."/>
            <person name="Hoen D."/>
            <person name="Wright S."/>
            <person name="Bruskiewich R."/>
            <person name="Bureau T."/>
            <person name="Miyao A."/>
            <person name="Hirochika H."/>
            <person name="Nishikawa T."/>
            <person name="Kadowaki K."/>
            <person name="Sugiura M."/>
            <person name="Burr B."/>
            <person name="Sasaki T."/>
        </authorList>
    </citation>
    <scope>NUCLEOTIDE SEQUENCE [LARGE SCALE GENOMIC DNA]</scope>
    <source>
        <strain evidence="5">cv. Nipponbare</strain>
    </source>
</reference>
<gene>
    <name evidence="4" type="primary">OSJNBa0057L21.24</name>
</gene>
<evidence type="ECO:0000256" key="2">
    <source>
        <dbReference type="SAM" id="MobiDB-lite"/>
    </source>
</evidence>
<dbReference type="InterPro" id="IPR000330">
    <property type="entry name" value="SNF2_N"/>
</dbReference>
<dbReference type="InterPro" id="IPR038718">
    <property type="entry name" value="SNF2-like_sf"/>
</dbReference>
<dbReference type="Gene3D" id="3.40.50.300">
    <property type="entry name" value="P-loop containing nucleotide triphosphate hydrolases"/>
    <property type="match status" value="1"/>
</dbReference>
<feature type="domain" description="SNF2 N-terminal" evidence="3">
    <location>
        <begin position="267"/>
        <end position="391"/>
    </location>
</feature>
<dbReference type="SUPFAM" id="SSF54791">
    <property type="entry name" value="Eukaryotic type KH-domain (KH-domain type I)"/>
    <property type="match status" value="1"/>
</dbReference>
<evidence type="ECO:0000256" key="1">
    <source>
        <dbReference type="PROSITE-ProRule" id="PRU00117"/>
    </source>
</evidence>
<evidence type="ECO:0000259" key="3">
    <source>
        <dbReference type="Pfam" id="PF00176"/>
    </source>
</evidence>
<dbReference type="PROSITE" id="PS50084">
    <property type="entry name" value="KH_TYPE_1"/>
    <property type="match status" value="1"/>
</dbReference>
<name>A0A5S6RBU4_ORYSJ</name>
<keyword evidence="1" id="KW-0694">RNA-binding</keyword>
<evidence type="ECO:0000313" key="5">
    <source>
        <dbReference type="Proteomes" id="UP000000763"/>
    </source>
</evidence>
<feature type="compositionally biased region" description="Basic and acidic residues" evidence="2">
    <location>
        <begin position="534"/>
        <end position="545"/>
    </location>
</feature>
<dbReference type="SUPFAM" id="SSF52540">
    <property type="entry name" value="P-loop containing nucleoside triphosphate hydrolases"/>
    <property type="match status" value="1"/>
</dbReference>
<dbReference type="InterPro" id="IPR027417">
    <property type="entry name" value="P-loop_NTPase"/>
</dbReference>
<dbReference type="GO" id="GO:0003723">
    <property type="term" value="F:RNA binding"/>
    <property type="evidence" value="ECO:0007669"/>
    <property type="project" value="UniProtKB-UniRule"/>
</dbReference>
<sequence length="693" mass="76279">MAPVRGERAVLPARAACGLRAAAGTPAPVWVPVGGRAVPWAAAAAVDVGCCSPLCSLPCPSSCQLLKLPVGGDVAGDGAVDVAAQGLNLYLRRTCRIFRRLRLRLRPGCCQLRCRQSGCPRCCCSGLSRCSPALFCCGELGVLLTPSARGDRTPRPSVGHGAPPGGCCVERGKGKGKEEQPVLLLLLAKSSTELGRGWNKRCLVYRKVAAFLRGLLQADVIHNAMIICPVTVIETWRKELNIVGVLVIKVFRYDRRTDCIALKSIATEFYALMNFCCPNLLGESGQFHENFSMPIERARYRGASAQLIKESIEASERLKKLVSPFVLRRTKEMLKNSASKLGTKHELTVWLKISAAQEYLYTNLIMSNVLGDEPGTPLAASQVARSICNHPVMVIGSDFEQRGESEEKKDALTDIIRKGLLARALSTIVDPSKMIRMDGKTPQKQRPMLIQVIKGEKATAVTKENQSRREITKPTRRVLSMPPEGFGVSKTLIELLAIHGGAFDPSLDESEIRQVRGHESVVGVSNHLHLFSQRESDPVTNEKHKYTAGPSRKRSELSMPVDAEILKSIRSTFIEIPIQQLYKISGTPHQISKAENLVKEFLQEMDSMVEEEISVPMEKVGLVIGSGGATIKKYKNLHPRSESGTTGRFVIRGSQNQAIRWGWKAFYSDLHVCLGDVAFYSRYCRNVLRQILR</sequence>
<protein>
    <submittedName>
        <fullName evidence="4">Transcription factor</fullName>
    </submittedName>
</protein>
<organism evidence="4 5">
    <name type="scientific">Oryza sativa subsp. japonica</name>
    <name type="common">Rice</name>
    <dbReference type="NCBI Taxonomy" id="39947"/>
    <lineage>
        <taxon>Eukaryota</taxon>
        <taxon>Viridiplantae</taxon>
        <taxon>Streptophyta</taxon>
        <taxon>Embryophyta</taxon>
        <taxon>Tracheophyta</taxon>
        <taxon>Spermatophyta</taxon>
        <taxon>Magnoliopsida</taxon>
        <taxon>Liliopsida</taxon>
        <taxon>Poales</taxon>
        <taxon>Poaceae</taxon>
        <taxon>BOP clade</taxon>
        <taxon>Oryzoideae</taxon>
        <taxon>Oryzeae</taxon>
        <taxon>Oryzinae</taxon>
        <taxon>Oryza</taxon>
        <taxon>Oryza sativa</taxon>
    </lineage>
</organism>
<dbReference type="EMBL" id="AC087599">
    <property type="protein sequence ID" value="AAL79691.1"/>
    <property type="molecule type" value="Genomic_DNA"/>
</dbReference>
<feature type="region of interest" description="Disordered" evidence="2">
    <location>
        <begin position="534"/>
        <end position="554"/>
    </location>
</feature>
<accession>A0A5S6RBU4</accession>
<dbReference type="PANTHER" id="PTHR45629">
    <property type="entry name" value="SNF2/RAD54 FAMILY MEMBER"/>
    <property type="match status" value="1"/>
</dbReference>
<dbReference type="Pfam" id="PF00176">
    <property type="entry name" value="SNF2-rel_dom"/>
    <property type="match status" value="1"/>
</dbReference>